<feature type="domain" description="RecF/RecN/SMC N-terminal" evidence="10">
    <location>
        <begin position="2"/>
        <end position="551"/>
    </location>
</feature>
<evidence type="ECO:0000256" key="8">
    <source>
        <dbReference type="ARBA" id="ARBA00033408"/>
    </source>
</evidence>
<dbReference type="InterPro" id="IPR004604">
    <property type="entry name" value="DNA_recomb/repair_RecN"/>
</dbReference>
<comment type="function">
    <text evidence="1 9">May be involved in recombinational repair of damaged DNA.</text>
</comment>
<evidence type="ECO:0000256" key="4">
    <source>
        <dbReference type="ARBA" id="ARBA00022741"/>
    </source>
</evidence>
<dbReference type="GO" id="GO:0043590">
    <property type="term" value="C:bacterial nucleoid"/>
    <property type="evidence" value="ECO:0007669"/>
    <property type="project" value="TreeGrafter"/>
</dbReference>
<evidence type="ECO:0000313" key="11">
    <source>
        <dbReference type="EMBL" id="GGI13122.1"/>
    </source>
</evidence>
<dbReference type="CDD" id="cd03241">
    <property type="entry name" value="ABC_RecN"/>
    <property type="match status" value="1"/>
</dbReference>
<evidence type="ECO:0000256" key="5">
    <source>
        <dbReference type="ARBA" id="ARBA00022763"/>
    </source>
</evidence>
<dbReference type="InterPro" id="IPR003395">
    <property type="entry name" value="RecF/RecN/SMC_N"/>
</dbReference>
<dbReference type="EMBL" id="BMDH01000001">
    <property type="protein sequence ID" value="GGI13122.1"/>
    <property type="molecule type" value="Genomic_DNA"/>
</dbReference>
<dbReference type="RefSeq" id="WP_188354594.1">
    <property type="nucleotide sequence ID" value="NZ_BMDH01000001.1"/>
</dbReference>
<dbReference type="PANTHER" id="PTHR11059">
    <property type="entry name" value="DNA REPAIR PROTEIN RECN"/>
    <property type="match status" value="1"/>
</dbReference>
<dbReference type="PIRSF" id="PIRSF003128">
    <property type="entry name" value="RecN"/>
    <property type="match status" value="1"/>
</dbReference>
<keyword evidence="12" id="KW-1185">Reference proteome</keyword>
<dbReference type="Proteomes" id="UP000619536">
    <property type="component" value="Unassembled WGS sequence"/>
</dbReference>
<proteinExistence type="inferred from homology"/>
<dbReference type="PANTHER" id="PTHR11059:SF0">
    <property type="entry name" value="DNA REPAIR PROTEIN RECN"/>
    <property type="match status" value="1"/>
</dbReference>
<gene>
    <name evidence="11" type="primary">recN</name>
    <name evidence="11" type="ORF">GCM10007377_04380</name>
</gene>
<keyword evidence="5 9" id="KW-0227">DNA damage</keyword>
<keyword evidence="4" id="KW-0547">Nucleotide-binding</keyword>
<keyword evidence="6" id="KW-0067">ATP-binding</keyword>
<dbReference type="GO" id="GO:0006281">
    <property type="term" value="P:DNA repair"/>
    <property type="evidence" value="ECO:0007669"/>
    <property type="project" value="UniProtKB-KW"/>
</dbReference>
<comment type="caution">
    <text evidence="11">The sequence shown here is derived from an EMBL/GenBank/DDBJ whole genome shotgun (WGS) entry which is preliminary data.</text>
</comment>
<evidence type="ECO:0000256" key="6">
    <source>
        <dbReference type="ARBA" id="ARBA00022840"/>
    </source>
</evidence>
<comment type="similarity">
    <text evidence="2 9">Belongs to the RecN family.</text>
</comment>
<dbReference type="GO" id="GO:0009432">
    <property type="term" value="P:SOS response"/>
    <property type="evidence" value="ECO:0007669"/>
    <property type="project" value="TreeGrafter"/>
</dbReference>
<dbReference type="SUPFAM" id="SSF52540">
    <property type="entry name" value="P-loop containing nucleoside triphosphate hydrolases"/>
    <property type="match status" value="1"/>
</dbReference>
<evidence type="ECO:0000313" key="12">
    <source>
        <dbReference type="Proteomes" id="UP000619536"/>
    </source>
</evidence>
<dbReference type="Pfam" id="PF02463">
    <property type="entry name" value="SMC_N"/>
    <property type="match status" value="1"/>
</dbReference>
<protein>
    <recommendedName>
        <fullName evidence="3 9">DNA repair protein RecN</fullName>
    </recommendedName>
    <alternativeName>
        <fullName evidence="8 9">Recombination protein N</fullName>
    </alternativeName>
</protein>
<reference evidence="11" key="2">
    <citation type="submission" date="2020-09" db="EMBL/GenBank/DDBJ databases">
        <authorList>
            <person name="Sun Q."/>
            <person name="Sedlacek I."/>
        </authorList>
    </citation>
    <scope>NUCLEOTIDE SEQUENCE</scope>
    <source>
        <strain evidence="11">CCM 8606</strain>
    </source>
</reference>
<dbReference type="GO" id="GO:0005524">
    <property type="term" value="F:ATP binding"/>
    <property type="evidence" value="ECO:0007669"/>
    <property type="project" value="UniProtKB-KW"/>
</dbReference>
<evidence type="ECO:0000256" key="7">
    <source>
        <dbReference type="ARBA" id="ARBA00023204"/>
    </source>
</evidence>
<evidence type="ECO:0000259" key="10">
    <source>
        <dbReference type="Pfam" id="PF02463"/>
    </source>
</evidence>
<accession>A0A8J3AEX3</accession>
<name>A0A8J3AEX3_9BIFI</name>
<dbReference type="Gene3D" id="6.10.140.1080">
    <property type="match status" value="1"/>
</dbReference>
<evidence type="ECO:0000256" key="9">
    <source>
        <dbReference type="PIRNR" id="PIRNR003128"/>
    </source>
</evidence>
<organism evidence="11 12">
    <name type="scientific">Galliscardovia ingluviei</name>
    <dbReference type="NCBI Taxonomy" id="1769422"/>
    <lineage>
        <taxon>Bacteria</taxon>
        <taxon>Bacillati</taxon>
        <taxon>Actinomycetota</taxon>
        <taxon>Actinomycetes</taxon>
        <taxon>Bifidobacteriales</taxon>
        <taxon>Bifidobacteriaceae</taxon>
        <taxon>Galliscardovia</taxon>
    </lineage>
</organism>
<evidence type="ECO:0000256" key="2">
    <source>
        <dbReference type="ARBA" id="ARBA00009441"/>
    </source>
</evidence>
<keyword evidence="7 9" id="KW-0234">DNA repair</keyword>
<dbReference type="InterPro" id="IPR027417">
    <property type="entry name" value="P-loop_NTPase"/>
</dbReference>
<evidence type="ECO:0000256" key="1">
    <source>
        <dbReference type="ARBA" id="ARBA00003618"/>
    </source>
</evidence>
<dbReference type="Gene3D" id="3.40.50.300">
    <property type="entry name" value="P-loop containing nucleotide triphosphate hydrolases"/>
    <property type="match status" value="2"/>
</dbReference>
<dbReference type="GO" id="GO:0006310">
    <property type="term" value="P:DNA recombination"/>
    <property type="evidence" value="ECO:0007669"/>
    <property type="project" value="InterPro"/>
</dbReference>
<sequence>MLEELEIRALGPLEHAQVKPAVGMTAITGETGAGKSMLLNALGLISGKTSSPTMVKPDQAQAWAQGIFDISANTSVQSVLQESGIDMDSVAADGLFISRTVPSHGRSRAVINGRSVPRSVLANVSSQLLTIHGQSDQLRIAQPSAQRDFLDNGIAPQILEQYAQAWRDLTHAWQQLQRIQSARSQATARADYLRESIERITRVDPHTGEDEELRSLRSRIEHAADIARAVQAALAALDGAGFDDAEGARSLVDHAADTLQALHITQPFEQLAERLQSVSSELSDITYTLSSLQESEETSQDLDSVNARIHELDELTRRWGPTLADVLAWKEKAQFELEDLDDSPERVAALQAQYEAAQQVALQYAQQLHEARVQVAQQLSTHVNQELAALAMQGASLSIEVHERNTSPAKAQIHVQDDAQPLDSNGIDDVEFVFKPFPGAPGMAMGQHASGGELSRLMLALELAAVQVRAESKDLQSDKSDNQDMLDNAQHGERERLTFVFDEVDAGVGGRAAVELGKRLALLAQDQQVIVVTHLPQVAAWADRQYVVQKNVSETSGATTTVQFVEQQQREEEIARMLDGGISESSLHHARELLAQCTL</sequence>
<reference evidence="11" key="1">
    <citation type="journal article" date="2014" name="Int. J. Syst. Evol. Microbiol.">
        <title>Complete genome sequence of Corynebacterium casei LMG S-19264T (=DSM 44701T), isolated from a smear-ripened cheese.</title>
        <authorList>
            <consortium name="US DOE Joint Genome Institute (JGI-PGF)"/>
            <person name="Walter F."/>
            <person name="Albersmeier A."/>
            <person name="Kalinowski J."/>
            <person name="Ruckert C."/>
        </authorList>
    </citation>
    <scope>NUCLEOTIDE SEQUENCE</scope>
    <source>
        <strain evidence="11">CCM 8606</strain>
    </source>
</reference>
<dbReference type="AlphaFoldDB" id="A0A8J3AEX3"/>
<evidence type="ECO:0000256" key="3">
    <source>
        <dbReference type="ARBA" id="ARBA00021315"/>
    </source>
</evidence>